<evidence type="ECO:0000256" key="4">
    <source>
        <dbReference type="ARBA" id="ARBA00022679"/>
    </source>
</evidence>
<keyword evidence="5" id="KW-0547">Nucleotide-binding</keyword>
<keyword evidence="12" id="KW-1185">Reference proteome</keyword>
<evidence type="ECO:0000256" key="7">
    <source>
        <dbReference type="ARBA" id="ARBA00022840"/>
    </source>
</evidence>
<dbReference type="InterPro" id="IPR051131">
    <property type="entry name" value="NEK_Ser/Thr_kinase_NIMA"/>
</dbReference>
<gene>
    <name evidence="11" type="ORF">PECUL_23A057370</name>
</gene>
<name>A0AAD1TDC4_PELCU</name>
<comment type="similarity">
    <text evidence="1">Belongs to the protein kinase superfamily. NEK Ser/Thr protein kinase family. NIMA subfamily.</text>
</comment>
<dbReference type="Gene3D" id="1.10.510.10">
    <property type="entry name" value="Transferase(Phosphotransferase) domain 1"/>
    <property type="match status" value="1"/>
</dbReference>
<dbReference type="InterPro" id="IPR000719">
    <property type="entry name" value="Prot_kinase_dom"/>
</dbReference>
<dbReference type="GO" id="GO:0004674">
    <property type="term" value="F:protein serine/threonine kinase activity"/>
    <property type="evidence" value="ECO:0007669"/>
    <property type="project" value="UniProtKB-KW"/>
</dbReference>
<dbReference type="PANTHER" id="PTHR44899">
    <property type="entry name" value="CAMK FAMILY PROTEIN KINASE"/>
    <property type="match status" value="1"/>
</dbReference>
<reference evidence="11" key="1">
    <citation type="submission" date="2022-03" db="EMBL/GenBank/DDBJ databases">
        <authorList>
            <person name="Alioto T."/>
            <person name="Alioto T."/>
            <person name="Gomez Garrido J."/>
        </authorList>
    </citation>
    <scope>NUCLEOTIDE SEQUENCE</scope>
</reference>
<evidence type="ECO:0000313" key="11">
    <source>
        <dbReference type="EMBL" id="CAH2324354.1"/>
    </source>
</evidence>
<dbReference type="SUPFAM" id="SSF56112">
    <property type="entry name" value="Protein kinase-like (PK-like)"/>
    <property type="match status" value="1"/>
</dbReference>
<dbReference type="Pfam" id="PF00069">
    <property type="entry name" value="Pkinase"/>
    <property type="match status" value="1"/>
</dbReference>
<accession>A0AAD1TDC4</accession>
<evidence type="ECO:0000256" key="5">
    <source>
        <dbReference type="ARBA" id="ARBA00022741"/>
    </source>
</evidence>
<keyword evidence="3" id="KW-0723">Serine/threonine-protein kinase</keyword>
<dbReference type="Proteomes" id="UP001295444">
    <property type="component" value="Chromosome 12"/>
</dbReference>
<dbReference type="GO" id="GO:0005524">
    <property type="term" value="F:ATP binding"/>
    <property type="evidence" value="ECO:0007669"/>
    <property type="project" value="UniProtKB-KW"/>
</dbReference>
<dbReference type="SMART" id="SM00220">
    <property type="entry name" value="S_TKc"/>
    <property type="match status" value="1"/>
</dbReference>
<dbReference type="EMBL" id="OW240923">
    <property type="protein sequence ID" value="CAH2324354.1"/>
    <property type="molecule type" value="Genomic_DNA"/>
</dbReference>
<keyword evidence="6 11" id="KW-0418">Kinase</keyword>
<dbReference type="InterPro" id="IPR011009">
    <property type="entry name" value="Kinase-like_dom_sf"/>
</dbReference>
<evidence type="ECO:0000256" key="1">
    <source>
        <dbReference type="ARBA" id="ARBA00010886"/>
    </source>
</evidence>
<proteinExistence type="inferred from homology"/>
<evidence type="ECO:0000256" key="8">
    <source>
        <dbReference type="ARBA" id="ARBA00047899"/>
    </source>
</evidence>
<dbReference type="EC" id="2.7.11.1" evidence="2"/>
<evidence type="ECO:0000256" key="6">
    <source>
        <dbReference type="ARBA" id="ARBA00022777"/>
    </source>
</evidence>
<keyword evidence="4" id="KW-0808">Transferase</keyword>
<dbReference type="InterPro" id="IPR008271">
    <property type="entry name" value="Ser/Thr_kinase_AS"/>
</dbReference>
<evidence type="ECO:0000256" key="3">
    <source>
        <dbReference type="ARBA" id="ARBA00022527"/>
    </source>
</evidence>
<evidence type="ECO:0000313" key="12">
    <source>
        <dbReference type="Proteomes" id="UP001295444"/>
    </source>
</evidence>
<keyword evidence="7" id="KW-0067">ATP-binding</keyword>
<protein>
    <recommendedName>
        <fullName evidence="2">non-specific serine/threonine protein kinase</fullName>
        <ecNumber evidence="2">2.7.11.1</ecNumber>
    </recommendedName>
</protein>
<evidence type="ECO:0000256" key="2">
    <source>
        <dbReference type="ARBA" id="ARBA00012513"/>
    </source>
</evidence>
<dbReference type="Gene3D" id="3.30.200.20">
    <property type="entry name" value="Phosphorylase Kinase, domain 1"/>
    <property type="match status" value="1"/>
</dbReference>
<sequence>MDVTVEEHKTQSRLSNSFSRGHSVMNRYTVQEKLGSGSFATAYLVTDAKDGGSLKVLKRISCGGLRPDSTLPSAREAKLLGSLRHPFIVQFFSSFLEKEDFCIITEYCEGGDLDCIIQQQKDKNRPFPEGHITEWFIQLLLGVNYLHERLVLHRDLKTKNIFLKNGTIKIGDFGVSRILSLPTDMATSFTGTPHYMSPETFSNSGYNSKSDIWSLGCILYEICCFQYAFEASNWIKLVSLIVEGPTPCLPSKYSAALNDILQRTLRKDPEERPSASEILTMPYIVDRAKVLSAWLEDVMGQDGQGSVSDDACRIAAAVKEKLHLDTLRAMHDIQEMDPRQRRRIRKDEPGETYRKKMKRAVERLYQENHKKLEQGKIVKMRQENAWVEEESTCTSADIRSYTSSEDDEESEEEEYFSSSILSLSTPLSEEHSSTLSAYQSCLRRFLDYSTNANEVGITDTISKDSQDMSVSTCNKEEIARLRQVCLELLGENGFWKVYDYLKREYFRQDSETEEFEEATLSEPQEIGLYPQHCHKVQQLIFLEERMEGQNLGMSCAWL</sequence>
<organism evidence="11 12">
    <name type="scientific">Pelobates cultripes</name>
    <name type="common">Western spadefoot toad</name>
    <dbReference type="NCBI Taxonomy" id="61616"/>
    <lineage>
        <taxon>Eukaryota</taxon>
        <taxon>Metazoa</taxon>
        <taxon>Chordata</taxon>
        <taxon>Craniata</taxon>
        <taxon>Vertebrata</taxon>
        <taxon>Euteleostomi</taxon>
        <taxon>Amphibia</taxon>
        <taxon>Batrachia</taxon>
        <taxon>Anura</taxon>
        <taxon>Pelobatoidea</taxon>
        <taxon>Pelobatidae</taxon>
        <taxon>Pelobates</taxon>
    </lineage>
</organism>
<evidence type="ECO:0000256" key="9">
    <source>
        <dbReference type="ARBA" id="ARBA00048679"/>
    </source>
</evidence>
<feature type="domain" description="Protein kinase" evidence="10">
    <location>
        <begin position="28"/>
        <end position="284"/>
    </location>
</feature>
<dbReference type="PROSITE" id="PS50011">
    <property type="entry name" value="PROTEIN_KINASE_DOM"/>
    <property type="match status" value="1"/>
</dbReference>
<evidence type="ECO:0000259" key="10">
    <source>
        <dbReference type="PROSITE" id="PS50011"/>
    </source>
</evidence>
<dbReference type="PANTHER" id="PTHR44899:SF9">
    <property type="entry name" value="SERINE_THREONINE-PROTEIN KINASE NEK11"/>
    <property type="match status" value="1"/>
</dbReference>
<dbReference type="PROSITE" id="PS00108">
    <property type="entry name" value="PROTEIN_KINASE_ST"/>
    <property type="match status" value="1"/>
</dbReference>
<comment type="catalytic activity">
    <reaction evidence="9">
        <text>L-seryl-[protein] + ATP = O-phospho-L-seryl-[protein] + ADP + H(+)</text>
        <dbReference type="Rhea" id="RHEA:17989"/>
        <dbReference type="Rhea" id="RHEA-COMP:9863"/>
        <dbReference type="Rhea" id="RHEA-COMP:11604"/>
        <dbReference type="ChEBI" id="CHEBI:15378"/>
        <dbReference type="ChEBI" id="CHEBI:29999"/>
        <dbReference type="ChEBI" id="CHEBI:30616"/>
        <dbReference type="ChEBI" id="CHEBI:83421"/>
        <dbReference type="ChEBI" id="CHEBI:456216"/>
        <dbReference type="EC" id="2.7.11.1"/>
    </reaction>
</comment>
<dbReference type="AlphaFoldDB" id="A0AAD1TDC4"/>
<comment type="catalytic activity">
    <reaction evidence="8">
        <text>L-threonyl-[protein] + ATP = O-phospho-L-threonyl-[protein] + ADP + H(+)</text>
        <dbReference type="Rhea" id="RHEA:46608"/>
        <dbReference type="Rhea" id="RHEA-COMP:11060"/>
        <dbReference type="Rhea" id="RHEA-COMP:11605"/>
        <dbReference type="ChEBI" id="CHEBI:15378"/>
        <dbReference type="ChEBI" id="CHEBI:30013"/>
        <dbReference type="ChEBI" id="CHEBI:30616"/>
        <dbReference type="ChEBI" id="CHEBI:61977"/>
        <dbReference type="ChEBI" id="CHEBI:456216"/>
        <dbReference type="EC" id="2.7.11.1"/>
    </reaction>
</comment>